<dbReference type="Proteomes" id="UP000617628">
    <property type="component" value="Unassembled WGS sequence"/>
</dbReference>
<gene>
    <name evidence="2" type="ORF">JIN87_08870</name>
</gene>
<comment type="caution">
    <text evidence="2">The sequence shown here is derived from an EMBL/GenBank/DDBJ whole genome shotgun (WGS) entry which is preliminary data.</text>
</comment>
<dbReference type="EMBL" id="JAENIL010000014">
    <property type="protein sequence ID" value="MBK1876978.1"/>
    <property type="molecule type" value="Genomic_DNA"/>
</dbReference>
<organism evidence="2 3">
    <name type="scientific">Pelagicoccus mobilis</name>
    <dbReference type="NCBI Taxonomy" id="415221"/>
    <lineage>
        <taxon>Bacteria</taxon>
        <taxon>Pseudomonadati</taxon>
        <taxon>Verrucomicrobiota</taxon>
        <taxon>Opitutia</taxon>
        <taxon>Puniceicoccales</taxon>
        <taxon>Pelagicoccaceae</taxon>
        <taxon>Pelagicoccus</taxon>
    </lineage>
</organism>
<evidence type="ECO:0000313" key="2">
    <source>
        <dbReference type="EMBL" id="MBK1876978.1"/>
    </source>
</evidence>
<dbReference type="RefSeq" id="WP_200355195.1">
    <property type="nucleotide sequence ID" value="NZ_JAENIL010000014.1"/>
</dbReference>
<reference evidence="2" key="1">
    <citation type="submission" date="2021-01" db="EMBL/GenBank/DDBJ databases">
        <title>Modified the classification status of verrucomicrobia.</title>
        <authorList>
            <person name="Feng X."/>
        </authorList>
    </citation>
    <scope>NUCLEOTIDE SEQUENCE</scope>
    <source>
        <strain evidence="2">KCTC 13126</strain>
    </source>
</reference>
<keyword evidence="1" id="KW-0812">Transmembrane</keyword>
<accession>A0A934S0Q6</accession>
<keyword evidence="1" id="KW-1133">Transmembrane helix</keyword>
<sequence length="80" mass="9229">MRLKYPNIAFLLGFTPFFLLALSTYLKGIEEKWIPILIVVISFGSGALFYWIAKKNTNKEEKTNEAFVKTKNRLPKESNS</sequence>
<keyword evidence="1" id="KW-0472">Membrane</keyword>
<proteinExistence type="predicted"/>
<evidence type="ECO:0000256" key="1">
    <source>
        <dbReference type="SAM" id="Phobius"/>
    </source>
</evidence>
<name>A0A934S0Q6_9BACT</name>
<dbReference type="AlphaFoldDB" id="A0A934S0Q6"/>
<keyword evidence="3" id="KW-1185">Reference proteome</keyword>
<evidence type="ECO:0000313" key="3">
    <source>
        <dbReference type="Proteomes" id="UP000617628"/>
    </source>
</evidence>
<protein>
    <submittedName>
        <fullName evidence="2">Uncharacterized protein</fullName>
    </submittedName>
</protein>
<feature type="transmembrane region" description="Helical" evidence="1">
    <location>
        <begin position="33"/>
        <end position="53"/>
    </location>
</feature>